<accession>A0A914RMG9</accession>
<evidence type="ECO:0000256" key="1">
    <source>
        <dbReference type="ARBA" id="ARBA00004635"/>
    </source>
</evidence>
<evidence type="ECO:0000313" key="6">
    <source>
        <dbReference type="Proteomes" id="UP000887564"/>
    </source>
</evidence>
<dbReference type="GO" id="GO:0016020">
    <property type="term" value="C:membrane"/>
    <property type="evidence" value="ECO:0007669"/>
    <property type="project" value="UniProtKB-SubCell"/>
</dbReference>
<name>A0A914RMG9_PAREQ</name>
<dbReference type="AlphaFoldDB" id="A0A914RMG9"/>
<dbReference type="GO" id="GO:0031267">
    <property type="term" value="F:small GTPase binding"/>
    <property type="evidence" value="ECO:0007669"/>
    <property type="project" value="InterPro"/>
</dbReference>
<evidence type="ECO:0000256" key="2">
    <source>
        <dbReference type="ARBA" id="ARBA00005778"/>
    </source>
</evidence>
<protein>
    <submittedName>
        <fullName evidence="7">CYRIA/CYRIB Rac1 binding domain-containing protein</fullName>
    </submittedName>
</protein>
<dbReference type="GO" id="GO:0030833">
    <property type="term" value="P:regulation of actin filament polymerization"/>
    <property type="evidence" value="ECO:0007669"/>
    <property type="project" value="InterPro"/>
</dbReference>
<evidence type="ECO:0000256" key="3">
    <source>
        <dbReference type="ARBA" id="ARBA00023136"/>
    </source>
</evidence>
<evidence type="ECO:0000259" key="5">
    <source>
        <dbReference type="Pfam" id="PF07159"/>
    </source>
</evidence>
<keyword evidence="6" id="KW-1185">Reference proteome</keyword>
<keyword evidence="3" id="KW-0472">Membrane</keyword>
<sequence>MAPYAFGHFTVLEQAGSSLEDVASYGPGASVEIRLAIQQPNNAEAQSRALDLLDRLVAKIRMYYELSQRIEQLVPLILWELCSGLVFSEFFLARI</sequence>
<dbReference type="InterPro" id="IPR039789">
    <property type="entry name" value="CYRI"/>
</dbReference>
<evidence type="ECO:0000256" key="4">
    <source>
        <dbReference type="ARBA" id="ARBA00023288"/>
    </source>
</evidence>
<comment type="similarity">
    <text evidence="2">Belongs to the CYRI family.</text>
</comment>
<comment type="subcellular location">
    <subcellularLocation>
        <location evidence="1">Membrane</location>
        <topology evidence="1">Lipid-anchor</topology>
    </subcellularLocation>
</comment>
<dbReference type="PANTHER" id="PTHR12422">
    <property type="entry name" value="GH09096P"/>
    <property type="match status" value="1"/>
</dbReference>
<reference evidence="7" key="1">
    <citation type="submission" date="2022-11" db="UniProtKB">
        <authorList>
            <consortium name="WormBaseParasite"/>
        </authorList>
    </citation>
    <scope>IDENTIFICATION</scope>
</reference>
<keyword evidence="4" id="KW-0449">Lipoprotein</keyword>
<evidence type="ECO:0000313" key="7">
    <source>
        <dbReference type="WBParaSite" id="PEQ_0000600701-mRNA-1"/>
    </source>
</evidence>
<dbReference type="InterPro" id="IPR009828">
    <property type="entry name" value="CYRIA/CYRIB_Rac1-bd"/>
</dbReference>
<dbReference type="Pfam" id="PF07159">
    <property type="entry name" value="CYRIA-B_Rac1-bd"/>
    <property type="match status" value="1"/>
</dbReference>
<dbReference type="Proteomes" id="UP000887564">
    <property type="component" value="Unplaced"/>
</dbReference>
<feature type="domain" description="CYRIA/CYRIB Rac1 binding" evidence="5">
    <location>
        <begin position="11"/>
        <end position="84"/>
    </location>
</feature>
<proteinExistence type="inferred from homology"/>
<dbReference type="WBParaSite" id="PEQ_0000600701-mRNA-1">
    <property type="protein sequence ID" value="PEQ_0000600701-mRNA-1"/>
    <property type="gene ID" value="PEQ_0000600701"/>
</dbReference>
<organism evidence="6 7">
    <name type="scientific">Parascaris equorum</name>
    <name type="common">Equine roundworm</name>
    <dbReference type="NCBI Taxonomy" id="6256"/>
    <lineage>
        <taxon>Eukaryota</taxon>
        <taxon>Metazoa</taxon>
        <taxon>Ecdysozoa</taxon>
        <taxon>Nematoda</taxon>
        <taxon>Chromadorea</taxon>
        <taxon>Rhabditida</taxon>
        <taxon>Spirurina</taxon>
        <taxon>Ascaridomorpha</taxon>
        <taxon>Ascaridoidea</taxon>
        <taxon>Ascarididae</taxon>
        <taxon>Parascaris</taxon>
    </lineage>
</organism>